<comment type="caution">
    <text evidence="2">The sequence shown here is derived from an EMBL/GenBank/DDBJ whole genome shotgun (WGS) entry which is preliminary data.</text>
</comment>
<evidence type="ECO:0000313" key="2">
    <source>
        <dbReference type="EMBL" id="OOK72632.1"/>
    </source>
</evidence>
<accession>A0A1V3X0K5</accession>
<organism evidence="2 3">
    <name type="scientific">Mycobacterium kansasii</name>
    <dbReference type="NCBI Taxonomy" id="1768"/>
    <lineage>
        <taxon>Bacteria</taxon>
        <taxon>Bacillati</taxon>
        <taxon>Actinomycetota</taxon>
        <taxon>Actinomycetes</taxon>
        <taxon>Mycobacteriales</taxon>
        <taxon>Mycobacteriaceae</taxon>
        <taxon>Mycobacterium</taxon>
    </lineage>
</organism>
<reference evidence="2 3" key="1">
    <citation type="submission" date="2017-02" db="EMBL/GenBank/DDBJ databases">
        <title>Complete genome sequences of Mycobacterium kansasii strains isolated from rhesus macaques.</title>
        <authorList>
            <person name="Panda A."/>
            <person name="Nagaraj S."/>
            <person name="Zhao X."/>
            <person name="Tettelin H."/>
            <person name="Detolla L.J."/>
        </authorList>
    </citation>
    <scope>NUCLEOTIDE SEQUENCE [LARGE SCALE GENOMIC DNA]</scope>
    <source>
        <strain evidence="2 3">11-3469</strain>
    </source>
</reference>
<dbReference type="AlphaFoldDB" id="A0A1V3X0K5"/>
<name>A0A1V3X0K5_MYCKA</name>
<evidence type="ECO:0000256" key="1">
    <source>
        <dbReference type="SAM" id="MobiDB-lite"/>
    </source>
</evidence>
<dbReference type="EMBL" id="MVBN01000005">
    <property type="protein sequence ID" value="OOK72632.1"/>
    <property type="molecule type" value="Genomic_DNA"/>
</dbReference>
<protein>
    <submittedName>
        <fullName evidence="2">Putative nAD-dependent epimerase/dehydratase</fullName>
    </submittedName>
</protein>
<sequence>MVTELTVLEVAELIRALADSGSTIEFGRRPSTTRRAAAPTSRWHGDGWAGGRASTTAPG</sequence>
<feature type="region of interest" description="Disordered" evidence="1">
    <location>
        <begin position="24"/>
        <end position="59"/>
    </location>
</feature>
<proteinExistence type="predicted"/>
<feature type="compositionally biased region" description="Low complexity" evidence="1">
    <location>
        <begin position="29"/>
        <end position="42"/>
    </location>
</feature>
<evidence type="ECO:0000313" key="3">
    <source>
        <dbReference type="Proteomes" id="UP000188532"/>
    </source>
</evidence>
<gene>
    <name evidence="2" type="ORF">BZL29_5083</name>
</gene>
<dbReference type="STRING" id="1768.B1T50_13035"/>
<dbReference type="Proteomes" id="UP000188532">
    <property type="component" value="Unassembled WGS sequence"/>
</dbReference>